<reference evidence="1 2" key="1">
    <citation type="submission" date="2024-01" db="EMBL/GenBank/DDBJ databases">
        <title>novel species in genus Adlercreutzia.</title>
        <authorList>
            <person name="Liu X."/>
        </authorList>
    </citation>
    <scope>NUCLEOTIDE SEQUENCE [LARGE SCALE GENOMIC DNA]</scope>
    <source>
        <strain evidence="1 2">R7</strain>
    </source>
</reference>
<comment type="caution">
    <text evidence="1">The sequence shown here is derived from an EMBL/GenBank/DDBJ whole genome shotgun (WGS) entry which is preliminary data.</text>
</comment>
<dbReference type="Proteomes" id="UP001349994">
    <property type="component" value="Unassembled WGS sequence"/>
</dbReference>
<evidence type="ECO:0000313" key="2">
    <source>
        <dbReference type="Proteomes" id="UP001349994"/>
    </source>
</evidence>
<sequence length="98" mass="11556">MVAMEFNTTFMRDFTIAEQFGTAAVQDTYDRVFQQWHDDYRYLTDLVIVLNRKLWGHWEVNPDSSFTALYNELWSTANDYALDNLKGPQLAYFIDAVD</sequence>
<evidence type="ECO:0000313" key="1">
    <source>
        <dbReference type="EMBL" id="MEC4175062.1"/>
    </source>
</evidence>
<dbReference type="EMBL" id="JAYMFF010000002">
    <property type="protein sequence ID" value="MEC4175062.1"/>
    <property type="molecule type" value="Genomic_DNA"/>
</dbReference>
<protein>
    <submittedName>
        <fullName evidence="1">Uncharacterized protein</fullName>
    </submittedName>
</protein>
<keyword evidence="2" id="KW-1185">Reference proteome</keyword>
<gene>
    <name evidence="1" type="ORF">VIN30_01175</name>
</gene>
<dbReference type="RefSeq" id="WP_338208622.1">
    <property type="nucleotide sequence ID" value="NZ_JAYMFF010000002.1"/>
</dbReference>
<organism evidence="1 2">
    <name type="scientific">Adlercreutzia wanghongyangiae</name>
    <dbReference type="NCBI Taxonomy" id="3111451"/>
    <lineage>
        <taxon>Bacteria</taxon>
        <taxon>Bacillati</taxon>
        <taxon>Actinomycetota</taxon>
        <taxon>Coriobacteriia</taxon>
        <taxon>Eggerthellales</taxon>
        <taxon>Eggerthellaceae</taxon>
        <taxon>Adlercreutzia</taxon>
    </lineage>
</organism>
<proteinExistence type="predicted"/>
<accession>A0ABU6IF43</accession>
<name>A0ABU6IF43_9ACTN</name>